<evidence type="ECO:0000256" key="2">
    <source>
        <dbReference type="ARBA" id="ARBA00022723"/>
    </source>
</evidence>
<dbReference type="NCBIfam" id="NF001614">
    <property type="entry name" value="PRK00402.1"/>
    <property type="match status" value="1"/>
</dbReference>
<feature type="domain" description="Aconitase/3-isopropylmalate dehydratase large subunit alpha/beta/alpha" evidence="6">
    <location>
        <begin position="283"/>
        <end position="402"/>
    </location>
</feature>
<dbReference type="PRINTS" id="PR00415">
    <property type="entry name" value="ACONITASE"/>
</dbReference>
<protein>
    <submittedName>
        <fullName evidence="7">Homoaconitate hydratase family protein</fullName>
    </submittedName>
</protein>
<keyword evidence="2" id="KW-0479">Metal-binding</keyword>
<sequence>MPTIVEKILQEHSEEKVEPGKIVWIDLDIITAREFGGPNVVKHLKENFSGNYVAKPESTFFTFDLSVPAKTLKYALAQNICRKFAKEVGIKVFDINQGIGTHVLIDRGVVKPGMTAVGTDSHYNILGAMGVFGQGMGDKDIAFAFKTGKTWFEVPETMKVIVEGKYNFPTVARDLTFAVMRELGPAGALGRAIEYYGDAISSLSIDGRITLASQTTEMGGIIGFTPMDEKLKSFYESKGMNFKVIKADKEAEYVEEIHIDVNNLEPLMASPPNPCNVHPVSEYEGMEIDGAFIGSCTNGRYEDLVAAAKILKGKKLKVPLTITPTTREIWLRLMKEGIWEIFAEAGAVLTNPGCGGCAEGMPGLIGDEVYLSTTNRNYPGKQGPGKLYLVSPVIAAASAVEGKVTVPRM</sequence>
<evidence type="ECO:0000256" key="3">
    <source>
        <dbReference type="ARBA" id="ARBA00023004"/>
    </source>
</evidence>
<dbReference type="InterPro" id="IPR036008">
    <property type="entry name" value="Aconitase_4Fe-4S_dom"/>
</dbReference>
<dbReference type="AlphaFoldDB" id="B5I9M1"/>
<dbReference type="GO" id="GO:0046872">
    <property type="term" value="F:metal ion binding"/>
    <property type="evidence" value="ECO:0007669"/>
    <property type="project" value="UniProtKB-KW"/>
</dbReference>
<dbReference type="Proteomes" id="UP000001400">
    <property type="component" value="Chromosome"/>
</dbReference>
<dbReference type="InterPro" id="IPR006251">
    <property type="entry name" value="Homoacnase/IPMdehydase_lsu"/>
</dbReference>
<dbReference type="InterPro" id="IPR018136">
    <property type="entry name" value="Aconitase_4Fe-4S_BS"/>
</dbReference>
<name>B5I9M1_ACIB4</name>
<keyword evidence="4" id="KW-0411">Iron-sulfur</keyword>
<keyword evidence="3" id="KW-0408">Iron</keyword>
<dbReference type="STRING" id="439481.Aboo_0695"/>
<dbReference type="OrthoDB" id="255at2157"/>
<dbReference type="eggNOG" id="arCOG01698">
    <property type="taxonomic scope" value="Archaea"/>
</dbReference>
<dbReference type="GO" id="GO:0051539">
    <property type="term" value="F:4 iron, 4 sulfur cluster binding"/>
    <property type="evidence" value="ECO:0007669"/>
    <property type="project" value="UniProtKB-KW"/>
</dbReference>
<feature type="domain" description="Aconitase/3-isopropylmalate dehydratase large subunit alpha/beta/alpha" evidence="6">
    <location>
        <begin position="6"/>
        <end position="282"/>
    </location>
</feature>
<dbReference type="EMBL" id="CP001941">
    <property type="protein sequence ID" value="ADD08506.1"/>
    <property type="molecule type" value="Genomic_DNA"/>
</dbReference>
<proteinExistence type="predicted"/>
<dbReference type="InterPro" id="IPR001030">
    <property type="entry name" value="Acoase/IPM_deHydtase_lsu_aba"/>
</dbReference>
<dbReference type="RefSeq" id="WP_008082629.1">
    <property type="nucleotide sequence ID" value="NC_013926.1"/>
</dbReference>
<dbReference type="Gene3D" id="3.30.499.10">
    <property type="entry name" value="Aconitase, domain 3"/>
    <property type="match status" value="2"/>
</dbReference>
<dbReference type="InterPro" id="IPR015931">
    <property type="entry name" value="Acnase/IPM_dHydase_lsu_aba_1/3"/>
</dbReference>
<dbReference type="InterPro" id="IPR050067">
    <property type="entry name" value="IPM_dehydratase_rel_enz"/>
</dbReference>
<evidence type="ECO:0000256" key="1">
    <source>
        <dbReference type="ARBA" id="ARBA00022485"/>
    </source>
</evidence>
<dbReference type="NCBIfam" id="TIGR01343">
    <property type="entry name" value="hacA_fam"/>
    <property type="match status" value="1"/>
</dbReference>
<reference evidence="7" key="1">
    <citation type="submission" date="2010-02" db="EMBL/GenBank/DDBJ databases">
        <title>Complete sequence of Aciduliprofundum boonei T469.</title>
        <authorList>
            <consortium name="US DOE Joint Genome Institute"/>
            <person name="Lucas S."/>
            <person name="Copeland A."/>
            <person name="Lapidus A."/>
            <person name="Cheng J.-F."/>
            <person name="Bruce D."/>
            <person name="Goodwin L."/>
            <person name="Pitluck S."/>
            <person name="Saunders E."/>
            <person name="Detter J.C."/>
            <person name="Han C."/>
            <person name="Tapia R."/>
            <person name="Land M."/>
            <person name="Hauser L."/>
            <person name="Kyrpides N."/>
            <person name="Mikhailova N."/>
            <person name="Flores G."/>
            <person name="Reysenbach A.-L."/>
            <person name="Woyke T."/>
        </authorList>
    </citation>
    <scope>NUCLEOTIDE SEQUENCE</scope>
    <source>
        <strain evidence="7">T469</strain>
    </source>
</reference>
<evidence type="ECO:0000313" key="8">
    <source>
        <dbReference type="Proteomes" id="UP000001400"/>
    </source>
</evidence>
<dbReference type="PANTHER" id="PTHR43822">
    <property type="entry name" value="HOMOACONITASE, MITOCHONDRIAL-RELATED"/>
    <property type="match status" value="1"/>
</dbReference>
<evidence type="ECO:0000313" key="7">
    <source>
        <dbReference type="EMBL" id="ADD08506.1"/>
    </source>
</evidence>
<dbReference type="PANTHER" id="PTHR43822:SF2">
    <property type="entry name" value="HOMOACONITASE, MITOCHONDRIAL"/>
    <property type="match status" value="1"/>
</dbReference>
<evidence type="ECO:0000256" key="5">
    <source>
        <dbReference type="ARBA" id="ARBA00023239"/>
    </source>
</evidence>
<dbReference type="GO" id="GO:0019752">
    <property type="term" value="P:carboxylic acid metabolic process"/>
    <property type="evidence" value="ECO:0007669"/>
    <property type="project" value="UniProtKB-ARBA"/>
</dbReference>
<organism evidence="7 8">
    <name type="scientific">Aciduliprofundum boonei (strain DSM 19572 / T469)</name>
    <dbReference type="NCBI Taxonomy" id="439481"/>
    <lineage>
        <taxon>Archaea</taxon>
        <taxon>Methanobacteriati</taxon>
        <taxon>Thermoplasmatota</taxon>
        <taxon>DHVE2 group</taxon>
        <taxon>Candidatus Aciduliprofundum</taxon>
    </lineage>
</organism>
<dbReference type="SUPFAM" id="SSF53732">
    <property type="entry name" value="Aconitase iron-sulfur domain"/>
    <property type="match status" value="1"/>
</dbReference>
<evidence type="ECO:0000256" key="4">
    <source>
        <dbReference type="ARBA" id="ARBA00023014"/>
    </source>
</evidence>
<accession>B5I9M1</accession>
<dbReference type="GO" id="GO:0016836">
    <property type="term" value="F:hydro-lyase activity"/>
    <property type="evidence" value="ECO:0007669"/>
    <property type="project" value="InterPro"/>
</dbReference>
<keyword evidence="8" id="KW-1185">Reference proteome</keyword>
<keyword evidence="1" id="KW-0004">4Fe-4S</keyword>
<dbReference type="PROSITE" id="PS00450">
    <property type="entry name" value="ACONITASE_1"/>
    <property type="match status" value="1"/>
</dbReference>
<dbReference type="Pfam" id="PF00330">
    <property type="entry name" value="Aconitase"/>
    <property type="match status" value="2"/>
</dbReference>
<gene>
    <name evidence="7" type="ordered locus">Aboo_0695</name>
</gene>
<dbReference type="GeneID" id="8827641"/>
<dbReference type="HOGENOM" id="CLU_006714_3_4_2"/>
<keyword evidence="5" id="KW-0456">Lyase</keyword>
<dbReference type="GO" id="GO:0008652">
    <property type="term" value="P:amino acid biosynthetic process"/>
    <property type="evidence" value="ECO:0007669"/>
    <property type="project" value="InterPro"/>
</dbReference>
<evidence type="ECO:0000259" key="6">
    <source>
        <dbReference type="Pfam" id="PF00330"/>
    </source>
</evidence>
<dbReference type="KEGG" id="abi:Aboo_0695"/>